<evidence type="ECO:0000256" key="7">
    <source>
        <dbReference type="PROSITE-ProRule" id="PRU10141"/>
    </source>
</evidence>
<evidence type="ECO:0000259" key="10">
    <source>
        <dbReference type="PROSITE" id="PS50011"/>
    </source>
</evidence>
<evidence type="ECO:0000256" key="5">
    <source>
        <dbReference type="ARBA" id="ARBA00022777"/>
    </source>
</evidence>
<dbReference type="PROSITE" id="PS00108">
    <property type="entry name" value="PROTEIN_KINASE_ST"/>
    <property type="match status" value="1"/>
</dbReference>
<reference evidence="11 12" key="1">
    <citation type="submission" date="2019-02" db="EMBL/GenBank/DDBJ databases">
        <title>Sequencing the genomes of 1000 actinobacteria strains.</title>
        <authorList>
            <person name="Klenk H.-P."/>
        </authorList>
    </citation>
    <scope>NUCLEOTIDE SEQUENCE [LARGE SCALE GENOMIC DNA]</scope>
    <source>
        <strain evidence="11 12">DSM 44509</strain>
    </source>
</reference>
<dbReference type="PROSITE" id="PS50011">
    <property type="entry name" value="PROTEIN_KINASE_DOM"/>
    <property type="match status" value="1"/>
</dbReference>
<dbReference type="InterPro" id="IPR017441">
    <property type="entry name" value="Protein_kinase_ATP_BS"/>
</dbReference>
<dbReference type="PROSITE" id="PS00107">
    <property type="entry name" value="PROTEIN_KINASE_ATP"/>
    <property type="match status" value="1"/>
</dbReference>
<dbReference type="SMART" id="SM00220">
    <property type="entry name" value="S_TKc"/>
    <property type="match status" value="1"/>
</dbReference>
<feature type="compositionally biased region" description="Acidic residues" evidence="8">
    <location>
        <begin position="446"/>
        <end position="458"/>
    </location>
</feature>
<dbReference type="PANTHER" id="PTHR43289:SF6">
    <property type="entry name" value="SERINE_THREONINE-PROTEIN KINASE NEKL-3"/>
    <property type="match status" value="1"/>
</dbReference>
<dbReference type="RefSeq" id="WP_130504318.1">
    <property type="nucleotide sequence ID" value="NZ_SHKV01000001.1"/>
</dbReference>
<dbReference type="InterPro" id="IPR011009">
    <property type="entry name" value="Kinase-like_dom_sf"/>
</dbReference>
<feature type="region of interest" description="Disordered" evidence="8">
    <location>
        <begin position="320"/>
        <end position="380"/>
    </location>
</feature>
<dbReference type="Gene3D" id="1.10.510.10">
    <property type="entry name" value="Transferase(Phosphotransferase) domain 1"/>
    <property type="match status" value="1"/>
</dbReference>
<evidence type="ECO:0000256" key="1">
    <source>
        <dbReference type="ARBA" id="ARBA00012513"/>
    </source>
</evidence>
<dbReference type="EC" id="2.7.11.1" evidence="1"/>
<dbReference type="Proteomes" id="UP000292507">
    <property type="component" value="Unassembled WGS sequence"/>
</dbReference>
<name>A0A4Q7YC32_9ACTN</name>
<evidence type="ECO:0000256" key="9">
    <source>
        <dbReference type="SAM" id="Phobius"/>
    </source>
</evidence>
<keyword evidence="3" id="KW-0808">Transferase</keyword>
<proteinExistence type="predicted"/>
<keyword evidence="2 11" id="KW-0723">Serine/threonine-protein kinase</keyword>
<dbReference type="OrthoDB" id="9762169at2"/>
<evidence type="ECO:0000256" key="8">
    <source>
        <dbReference type="SAM" id="MobiDB-lite"/>
    </source>
</evidence>
<dbReference type="CDD" id="cd14014">
    <property type="entry name" value="STKc_PknB_like"/>
    <property type="match status" value="1"/>
</dbReference>
<feature type="transmembrane region" description="Helical" evidence="9">
    <location>
        <begin position="387"/>
        <end position="408"/>
    </location>
</feature>
<dbReference type="Gene3D" id="3.30.200.20">
    <property type="entry name" value="Phosphorylase Kinase, domain 1"/>
    <property type="match status" value="1"/>
</dbReference>
<evidence type="ECO:0000256" key="3">
    <source>
        <dbReference type="ARBA" id="ARBA00022679"/>
    </source>
</evidence>
<keyword evidence="12" id="KW-1185">Reference proteome</keyword>
<accession>A0A4Q7YC32</accession>
<keyword evidence="9" id="KW-1133">Transmembrane helix</keyword>
<keyword evidence="4 7" id="KW-0547">Nucleotide-binding</keyword>
<dbReference type="GO" id="GO:0004674">
    <property type="term" value="F:protein serine/threonine kinase activity"/>
    <property type="evidence" value="ECO:0007669"/>
    <property type="project" value="UniProtKB-KW"/>
</dbReference>
<protein>
    <recommendedName>
        <fullName evidence="1">non-specific serine/threonine protein kinase</fullName>
        <ecNumber evidence="1">2.7.11.1</ecNumber>
    </recommendedName>
</protein>
<evidence type="ECO:0000313" key="11">
    <source>
        <dbReference type="EMBL" id="RZU34194.1"/>
    </source>
</evidence>
<evidence type="ECO:0000256" key="6">
    <source>
        <dbReference type="ARBA" id="ARBA00022840"/>
    </source>
</evidence>
<feature type="compositionally biased region" description="Pro residues" evidence="8">
    <location>
        <begin position="337"/>
        <end position="354"/>
    </location>
</feature>
<organism evidence="11 12">
    <name type="scientific">Blastococcus saxobsidens</name>
    <dbReference type="NCBI Taxonomy" id="138336"/>
    <lineage>
        <taxon>Bacteria</taxon>
        <taxon>Bacillati</taxon>
        <taxon>Actinomycetota</taxon>
        <taxon>Actinomycetes</taxon>
        <taxon>Geodermatophilales</taxon>
        <taxon>Geodermatophilaceae</taxon>
        <taxon>Blastococcus</taxon>
    </lineage>
</organism>
<keyword evidence="9" id="KW-0812">Transmembrane</keyword>
<feature type="domain" description="Protein kinase" evidence="10">
    <location>
        <begin position="16"/>
        <end position="278"/>
    </location>
</feature>
<feature type="binding site" evidence="7">
    <location>
        <position position="45"/>
    </location>
    <ligand>
        <name>ATP</name>
        <dbReference type="ChEBI" id="CHEBI:30616"/>
    </ligand>
</feature>
<keyword evidence="9" id="KW-0472">Membrane</keyword>
<keyword evidence="6 7" id="KW-0067">ATP-binding</keyword>
<dbReference type="SUPFAM" id="SSF56112">
    <property type="entry name" value="Protein kinase-like (PK-like)"/>
    <property type="match status" value="1"/>
</dbReference>
<dbReference type="InterPro" id="IPR008271">
    <property type="entry name" value="Ser/Thr_kinase_AS"/>
</dbReference>
<feature type="compositionally biased region" description="Low complexity" evidence="8">
    <location>
        <begin position="355"/>
        <end position="366"/>
    </location>
</feature>
<feature type="compositionally biased region" description="Low complexity" evidence="8">
    <location>
        <begin position="418"/>
        <end position="432"/>
    </location>
</feature>
<dbReference type="Pfam" id="PF00069">
    <property type="entry name" value="Pkinase"/>
    <property type="match status" value="1"/>
</dbReference>
<dbReference type="PANTHER" id="PTHR43289">
    <property type="entry name" value="MITOGEN-ACTIVATED PROTEIN KINASE KINASE KINASE 20-RELATED"/>
    <property type="match status" value="1"/>
</dbReference>
<gene>
    <name evidence="11" type="ORF">BKA19_3953</name>
</gene>
<evidence type="ECO:0000313" key="12">
    <source>
        <dbReference type="Proteomes" id="UP000292507"/>
    </source>
</evidence>
<dbReference type="GO" id="GO:0005524">
    <property type="term" value="F:ATP binding"/>
    <property type="evidence" value="ECO:0007669"/>
    <property type="project" value="UniProtKB-UniRule"/>
</dbReference>
<sequence>MTRPVTAPGRLVAGRYRLEAQIGGGGMGTVWLARDELLGRQVAVKQVLLPLGADERQVDEQRQRALREGRIAARLSHPHAISVYDVAVEGGAPWLVMEYLPSRSLAEVLREDGVLRGDQVAQIGAQVADALAATHSAGIVHRDVKPANILIGQGGRVAGLVKITDFGISHARGDVTLTQTGQITGTPAFLAPEVAQGREMTESSDVFSLGATLYTCLEGTPPFGMDDNPLGMLHRVAGGQITLPRRAGSLAEPLLRMLAADPADRPAMTEVRDDLAKLAAGRDGDTTTVLLARTDLRPQGRSGTAVFAAGAAGAASAGAAPAVADQPTPIPASARTPVPPAARPREPAPAPVPATAPAAATAEAPPAAGPPPAVAAPDEPRRRRRGAWVAAAIGSVVVAGLLALWLAFSPDEPDRTSADPSPTSSEPAPSSSEEPEPTPTPTPEPTPEETEPPAEETAEPPADPLSAENVRRFLDDYHRQVIADPAAAWERTGPTLRANISRDNYIRYWSQFSDVILSDVQASDGQTRVTGRLEWVYPNGERESAVRAFTLLERDGQLILDSELDP</sequence>
<evidence type="ECO:0000256" key="4">
    <source>
        <dbReference type="ARBA" id="ARBA00022741"/>
    </source>
</evidence>
<evidence type="ECO:0000256" key="2">
    <source>
        <dbReference type="ARBA" id="ARBA00022527"/>
    </source>
</evidence>
<comment type="caution">
    <text evidence="11">The sequence shown here is derived from an EMBL/GenBank/DDBJ whole genome shotgun (WGS) entry which is preliminary data.</text>
</comment>
<keyword evidence="5 11" id="KW-0418">Kinase</keyword>
<dbReference type="InterPro" id="IPR000719">
    <property type="entry name" value="Prot_kinase_dom"/>
</dbReference>
<dbReference type="EMBL" id="SHKV01000001">
    <property type="protein sequence ID" value="RZU34194.1"/>
    <property type="molecule type" value="Genomic_DNA"/>
</dbReference>
<dbReference type="AlphaFoldDB" id="A0A4Q7YC32"/>
<feature type="region of interest" description="Disordered" evidence="8">
    <location>
        <begin position="412"/>
        <end position="464"/>
    </location>
</feature>